<evidence type="ECO:0000313" key="6">
    <source>
        <dbReference type="EMBL" id="KAK8084191.1"/>
    </source>
</evidence>
<dbReference type="GeneID" id="92042832"/>
<keyword evidence="7" id="KW-1185">Reference proteome</keyword>
<evidence type="ECO:0000313" key="3">
    <source>
        <dbReference type="EMBL" id="KAK8084187.1"/>
    </source>
</evidence>
<sequence length="139" mass="14838">MAHTRPARPVSDADETPPDGRRRRGPYARGFVPLPGSDWKFGDGGTGRATPPTAALPSQHEPGRAPDGRRPDAAGRRAREIIWRCRKPPSRVSHPIWAAGPMWESGWPPAGRSAPCGGHPARRRDPHEGLGGGPRAGTG</sequence>
<dbReference type="EMBL" id="JAQQWN010000005">
    <property type="protein sequence ID" value="KAK8084191.1"/>
    <property type="molecule type" value="Genomic_DNA"/>
</dbReference>
<reference evidence="5 7" key="1">
    <citation type="submission" date="2023-01" db="EMBL/GenBank/DDBJ databases">
        <title>Analysis of 21 Apiospora genomes using comparative genomics revels a genus with tremendous synthesis potential of carbohydrate active enzymes and secondary metabolites.</title>
        <authorList>
            <person name="Sorensen T."/>
        </authorList>
    </citation>
    <scope>NUCLEOTIDE SEQUENCE [LARGE SCALE GENOMIC DNA]</scope>
    <source>
        <strain evidence="5 7">CBS 114990</strain>
    </source>
</reference>
<organism evidence="5 7">
    <name type="scientific">Apiospora hydei</name>
    <dbReference type="NCBI Taxonomy" id="1337664"/>
    <lineage>
        <taxon>Eukaryota</taxon>
        <taxon>Fungi</taxon>
        <taxon>Dikarya</taxon>
        <taxon>Ascomycota</taxon>
        <taxon>Pezizomycotina</taxon>
        <taxon>Sordariomycetes</taxon>
        <taxon>Xylariomycetidae</taxon>
        <taxon>Amphisphaeriales</taxon>
        <taxon>Apiosporaceae</taxon>
        <taxon>Apiospora</taxon>
    </lineage>
</organism>
<dbReference type="RefSeq" id="XP_066668695.1">
    <property type="nucleotide sequence ID" value="XM_066809772.1"/>
</dbReference>
<dbReference type="EMBL" id="JAQQWN010000005">
    <property type="protein sequence ID" value="KAK8084187.1"/>
    <property type="molecule type" value="Genomic_DNA"/>
</dbReference>
<feature type="compositionally biased region" description="Basic and acidic residues" evidence="1">
    <location>
        <begin position="61"/>
        <end position="78"/>
    </location>
</feature>
<name>A0ABR1WKV6_9PEZI</name>
<dbReference type="EMBL" id="JAQQWN010000005">
    <property type="protein sequence ID" value="KAK8084189.1"/>
    <property type="molecule type" value="Genomic_DNA"/>
</dbReference>
<evidence type="ECO:0000313" key="5">
    <source>
        <dbReference type="EMBL" id="KAK8084190.1"/>
    </source>
</evidence>
<proteinExistence type="predicted"/>
<dbReference type="Proteomes" id="UP001433268">
    <property type="component" value="Unassembled WGS sequence"/>
</dbReference>
<dbReference type="EMBL" id="JAQQWN010000005">
    <property type="protein sequence ID" value="KAK8084190.1"/>
    <property type="molecule type" value="Genomic_DNA"/>
</dbReference>
<evidence type="ECO:0000313" key="7">
    <source>
        <dbReference type="Proteomes" id="UP001433268"/>
    </source>
</evidence>
<comment type="caution">
    <text evidence="5">The sequence shown here is derived from an EMBL/GenBank/DDBJ whole genome shotgun (WGS) entry which is preliminary data.</text>
</comment>
<evidence type="ECO:0000256" key="1">
    <source>
        <dbReference type="SAM" id="MobiDB-lite"/>
    </source>
</evidence>
<evidence type="ECO:0000313" key="4">
    <source>
        <dbReference type="EMBL" id="KAK8084189.1"/>
    </source>
</evidence>
<evidence type="ECO:0000313" key="2">
    <source>
        <dbReference type="EMBL" id="KAK8084186.1"/>
    </source>
</evidence>
<gene>
    <name evidence="2" type="ORF">PG997_005457</name>
    <name evidence="3" type="ORF">PG997_005458</name>
    <name evidence="4" type="ORF">PG997_005460</name>
    <name evidence="5" type="ORF">PG997_005461</name>
    <name evidence="6" type="ORF">PG997_005462</name>
</gene>
<feature type="compositionally biased region" description="Gly residues" evidence="1">
    <location>
        <begin position="129"/>
        <end position="139"/>
    </location>
</feature>
<protein>
    <submittedName>
        <fullName evidence="5">Uncharacterized protein</fullName>
    </submittedName>
</protein>
<dbReference type="EMBL" id="JAQQWN010000005">
    <property type="protein sequence ID" value="KAK8084186.1"/>
    <property type="molecule type" value="Genomic_DNA"/>
</dbReference>
<accession>A0ABR1WKV6</accession>
<feature type="region of interest" description="Disordered" evidence="1">
    <location>
        <begin position="1"/>
        <end position="78"/>
    </location>
</feature>
<feature type="region of interest" description="Disordered" evidence="1">
    <location>
        <begin position="104"/>
        <end position="139"/>
    </location>
</feature>